<evidence type="ECO:0000313" key="8">
    <source>
        <dbReference type="Proteomes" id="UP001187315"/>
    </source>
</evidence>
<evidence type="ECO:0000256" key="2">
    <source>
        <dbReference type="ARBA" id="ARBA00005271"/>
    </source>
</evidence>
<dbReference type="InterPro" id="IPR015425">
    <property type="entry name" value="FH2_Formin"/>
</dbReference>
<feature type="compositionally biased region" description="Low complexity" evidence="5">
    <location>
        <begin position="501"/>
        <end position="513"/>
    </location>
</feature>
<dbReference type="GO" id="GO:0008017">
    <property type="term" value="F:microtubule binding"/>
    <property type="evidence" value="ECO:0007669"/>
    <property type="project" value="InterPro"/>
</dbReference>
<dbReference type="GO" id="GO:0005634">
    <property type="term" value="C:nucleus"/>
    <property type="evidence" value="ECO:0007669"/>
    <property type="project" value="UniProtKB-SubCell"/>
</dbReference>
<gene>
    <name evidence="7" type="ORF">Q7C36_012018</name>
</gene>
<sequence length="1582" mass="174022">MQTIQTIETQFPLLREIFHPSPFNHQEGDRRKSSLTNLIRKQTQKGSESKPQPCAALPGRAEHPRFGRSSSIPGCESPNQSYSRMRRRNKEGERENVKEKVPPPLVSSIRASQVTSSQQLLLATKRESEGLQCEGQKKPEGVKHKWEGETKQQRQKEQECQAENTRSRQGLIAKGVHLLRNMGNQEAKQKKAGASSSECITDRPGFGHKDAEGSRKIKKSPDKVRKSSADLAEKKSKTENSRSSIFSNIHIRKGFTWKTGSINNVGITGNNDESGSGDGTISKEDLESLTPDSDPEMSRQILGSTQSSVDMGAEDGMRESSWSGSDTDLCSFHSASENQDMLTDIQRTIKEQQLGNGVEGPSWTEGGKPEIIHDVEISVKSKDEFQEDGNLSLAYVPHTVSSSFANFGDGKAETSQNRPRSQSVQSPGGTKILHNHILAPGTQTGSGLHNQNPMMTITKKESSQSIQTNSSKETSSSSILDTPTTSTSYESAKGHLDDDSSLSSPIDDGLQGNKSLTQSLDIIDSISQLSDFRDDPGTLNRQATFMLQRSIGTVDNIMAPVKEPDVFIEETRPSSIAQKRRESTGTSLTPGLSETIVDQGSQHSKTSSPGVKLYPTIQPSYVKTTTRQLSSPPHSPYATPAQSPKCSRKLSQDLSVSQGLLRTERSRTHRQRSCSIASPAGFDGSWCQDFDGCHELLRRENHTFRNQQSSSCFQATARTTFQDVFLGCALLERFTTDIDGEDAEKICSRFLALGILQPFDDCLRRLVTGSDVVDRSSFNKEQLYTWAPLGQPEAQAPGRLHTLWPPASSTAQTKPTVPDRNSIQIDEMEKMIQELREKIRYLEQDHRPLNLPSEILTGTADGVNLGHAFTKISKRMSPYQSRSVQTSPIEEDFKFIVPSSDQSGACDLTDSTTSSVVQLHKCQILQQEATTQSFAPPLAPILTGPAVSSDSSLVASTLGPTESVVPAPPYQPAPCLLTTSVKRLVKVPPPASLLLPSSIRPPQPPPPPPLQGIRPPPPPPLPGFAPPPPPPLPGFAPLPPPPLPGCGPPSSSPLSGFVPPPPPPLPGCGPPPPLPGFVPPPPPPLPGCGPPPPPPLPGCGPPPPPPLPGFGPPPPPPPPGCGPVPPPSLRLISVGSSQDSVPLKTVIEPPQPMKPLYWTRIQLHAKTEPNTPLVWEKVEEPHVDFEEFVELFARRAVKEKKKPISDTISKSKTRQVVKILSNKRSQAVGILMSSLHLDMKDIQHAVLNMDNTVVDLETLQALYENRAQKEEMDQLERHIKSSTENEEAKPLDKPEQFLLQLSEVPHFSERVFCILVQSTFTESISSVQRKISLLQRVCTALRWSKGVMQVLGLVLALGNFMNGGNRSRGQADGFTLDVLPKLKDVKSSDNSRSLLSFIVSYYLRHFNENAGQDTCVYPLPEPQDFFQASQMKFDDFRRDLCKLRKDLNACSSKTEKVCAMSSDEHLQPFKNKMEEFLCQARTELESQDKELTETQKSFLELSAFFSVKPKGEEKEVSPNTFFSVWVEFSSDFKDLWKKENKLLLKERLNAAEETIRQTREKTAYNVKPKHASGMKAKLGQKI</sequence>
<accession>A0AA88MV76</accession>
<feature type="compositionally biased region" description="Polar residues" evidence="5">
    <location>
        <begin position="413"/>
        <end position="428"/>
    </location>
</feature>
<feature type="compositionally biased region" description="Polar residues" evidence="5">
    <location>
        <begin position="584"/>
        <end position="609"/>
    </location>
</feature>
<dbReference type="PROSITE" id="PS51444">
    <property type="entry name" value="FH2"/>
    <property type="match status" value="1"/>
</dbReference>
<dbReference type="SMART" id="SM00498">
    <property type="entry name" value="FH2"/>
    <property type="match status" value="1"/>
</dbReference>
<evidence type="ECO:0000313" key="7">
    <source>
        <dbReference type="EMBL" id="KAK2843803.1"/>
    </source>
</evidence>
<protein>
    <recommendedName>
        <fullName evidence="6">FH2 domain-containing protein</fullName>
    </recommendedName>
</protein>
<reference evidence="7" key="1">
    <citation type="submission" date="2023-08" db="EMBL/GenBank/DDBJ databases">
        <title>Pelteobagrus vachellii genome.</title>
        <authorList>
            <person name="Liu H."/>
        </authorList>
    </citation>
    <scope>NUCLEOTIDE SEQUENCE</scope>
    <source>
        <strain evidence="7">PRFRI_2022a</strain>
        <tissue evidence="7">Muscle</tissue>
    </source>
</reference>
<feature type="compositionally biased region" description="Low complexity" evidence="5">
    <location>
        <begin position="465"/>
        <end position="479"/>
    </location>
</feature>
<dbReference type="InterPro" id="IPR042201">
    <property type="entry name" value="FH2_Formin_sf"/>
</dbReference>
<feature type="compositionally biased region" description="Polar residues" evidence="5">
    <location>
        <begin position="617"/>
        <end position="632"/>
    </location>
</feature>
<proteinExistence type="inferred from homology"/>
<feature type="compositionally biased region" description="Polar residues" evidence="5">
    <location>
        <begin position="260"/>
        <end position="274"/>
    </location>
</feature>
<dbReference type="Gene3D" id="1.20.58.2220">
    <property type="entry name" value="Formin, FH2 domain"/>
    <property type="match status" value="1"/>
</dbReference>
<dbReference type="GO" id="GO:0005737">
    <property type="term" value="C:cytoplasm"/>
    <property type="evidence" value="ECO:0007669"/>
    <property type="project" value="UniProtKB-ARBA"/>
</dbReference>
<comment type="similarity">
    <text evidence="2">Belongs to the formin homology family. Cappuccino subfamily.</text>
</comment>
<evidence type="ECO:0000256" key="4">
    <source>
        <dbReference type="ARBA" id="ARBA00023242"/>
    </source>
</evidence>
<feature type="region of interest" description="Disordered" evidence="5">
    <location>
        <begin position="575"/>
        <end position="649"/>
    </location>
</feature>
<evidence type="ECO:0000256" key="3">
    <source>
        <dbReference type="ARBA" id="ARBA00023054"/>
    </source>
</evidence>
<feature type="region of interest" description="Disordered" evidence="5">
    <location>
        <begin position="406"/>
        <end position="433"/>
    </location>
</feature>
<dbReference type="GO" id="GO:0030866">
    <property type="term" value="P:cortical actin cytoskeleton organization"/>
    <property type="evidence" value="ECO:0007669"/>
    <property type="project" value="TreeGrafter"/>
</dbReference>
<dbReference type="GO" id="GO:0051015">
    <property type="term" value="F:actin filament binding"/>
    <property type="evidence" value="ECO:0007669"/>
    <property type="project" value="TreeGrafter"/>
</dbReference>
<dbReference type="PRINTS" id="PR00828">
    <property type="entry name" value="FORMIN"/>
</dbReference>
<keyword evidence="8" id="KW-1185">Reference proteome</keyword>
<feature type="region of interest" description="Disordered" evidence="5">
    <location>
        <begin position="1105"/>
        <end position="1134"/>
    </location>
</feature>
<feature type="compositionally biased region" description="Basic and acidic residues" evidence="5">
    <location>
        <begin position="124"/>
        <end position="159"/>
    </location>
</feature>
<feature type="compositionally biased region" description="Polar residues" evidence="5">
    <location>
        <begin position="68"/>
        <end position="83"/>
    </location>
</feature>
<feature type="compositionally biased region" description="Polar residues" evidence="5">
    <location>
        <begin position="109"/>
        <end position="121"/>
    </location>
</feature>
<organism evidence="7 8">
    <name type="scientific">Tachysurus vachellii</name>
    <name type="common">Darkbarbel catfish</name>
    <name type="synonym">Pelteobagrus vachellii</name>
    <dbReference type="NCBI Taxonomy" id="175792"/>
    <lineage>
        <taxon>Eukaryota</taxon>
        <taxon>Metazoa</taxon>
        <taxon>Chordata</taxon>
        <taxon>Craniata</taxon>
        <taxon>Vertebrata</taxon>
        <taxon>Euteleostomi</taxon>
        <taxon>Actinopterygii</taxon>
        <taxon>Neopterygii</taxon>
        <taxon>Teleostei</taxon>
        <taxon>Ostariophysi</taxon>
        <taxon>Siluriformes</taxon>
        <taxon>Bagridae</taxon>
        <taxon>Tachysurus</taxon>
    </lineage>
</organism>
<dbReference type="PANTHER" id="PTHR45920:SF7">
    <property type="entry name" value="FORMIN-G"/>
    <property type="match status" value="1"/>
</dbReference>
<dbReference type="PANTHER" id="PTHR45920">
    <property type="entry name" value="FORMIN HOMOLOGY 2 DOMAIN CONTAINING, ISOFORM I"/>
    <property type="match status" value="1"/>
</dbReference>
<dbReference type="FunFam" id="1.20.58.2220:FF:000005">
    <property type="entry name" value="Formin 1"/>
    <property type="match status" value="1"/>
</dbReference>
<comment type="subcellular location">
    <subcellularLocation>
        <location evidence="1">Nucleus</location>
    </subcellularLocation>
</comment>
<feature type="compositionally biased region" description="Polar residues" evidence="5">
    <location>
        <begin position="34"/>
        <end position="50"/>
    </location>
</feature>
<feature type="region of interest" description="Disordered" evidence="5">
    <location>
        <begin position="459"/>
        <end position="513"/>
    </location>
</feature>
<dbReference type="InterPro" id="IPR001265">
    <property type="entry name" value="Formin_Cappuccino_subfam"/>
</dbReference>
<feature type="compositionally biased region" description="Polar residues" evidence="5">
    <location>
        <begin position="480"/>
        <end position="490"/>
    </location>
</feature>
<dbReference type="SUPFAM" id="SSF101447">
    <property type="entry name" value="Formin homology 2 domain (FH2 domain)"/>
    <property type="match status" value="1"/>
</dbReference>
<feature type="region of interest" description="Disordered" evidence="5">
    <location>
        <begin position="993"/>
        <end position="1060"/>
    </location>
</feature>
<feature type="domain" description="FH2" evidence="6">
    <location>
        <begin position="1143"/>
        <end position="1558"/>
    </location>
</feature>
<feature type="compositionally biased region" description="Pro residues" evidence="5">
    <location>
        <begin position="999"/>
        <end position="1051"/>
    </location>
</feature>
<feature type="compositionally biased region" description="Basic and acidic residues" evidence="5">
    <location>
        <begin position="90"/>
        <end position="101"/>
    </location>
</feature>
<dbReference type="Proteomes" id="UP001187315">
    <property type="component" value="Unassembled WGS sequence"/>
</dbReference>
<evidence type="ECO:0000256" key="1">
    <source>
        <dbReference type="ARBA" id="ARBA00004123"/>
    </source>
</evidence>
<feature type="compositionally biased region" description="Pro residues" evidence="5">
    <location>
        <begin position="1105"/>
        <end position="1128"/>
    </location>
</feature>
<feature type="region of interest" description="Disordered" evidence="5">
    <location>
        <begin position="20"/>
        <end position="245"/>
    </location>
</feature>
<dbReference type="GO" id="GO:0005884">
    <property type="term" value="C:actin filament"/>
    <property type="evidence" value="ECO:0007669"/>
    <property type="project" value="InterPro"/>
</dbReference>
<feature type="region of interest" description="Disordered" evidence="5">
    <location>
        <begin position="260"/>
        <end position="327"/>
    </location>
</feature>
<keyword evidence="4" id="KW-0539">Nucleus</keyword>
<dbReference type="GO" id="GO:0045010">
    <property type="term" value="P:actin nucleation"/>
    <property type="evidence" value="ECO:0007669"/>
    <property type="project" value="InterPro"/>
</dbReference>
<name>A0AA88MV76_TACVA</name>
<comment type="caution">
    <text evidence="7">The sequence shown here is derived from an EMBL/GenBank/DDBJ whole genome shotgun (WGS) entry which is preliminary data.</text>
</comment>
<keyword evidence="3" id="KW-0175">Coiled coil</keyword>
<dbReference type="Pfam" id="PF02181">
    <property type="entry name" value="FH2"/>
    <property type="match status" value="1"/>
</dbReference>
<dbReference type="EMBL" id="JAVHJS010000011">
    <property type="protein sequence ID" value="KAK2843803.1"/>
    <property type="molecule type" value="Genomic_DNA"/>
</dbReference>
<evidence type="ECO:0000256" key="5">
    <source>
        <dbReference type="SAM" id="MobiDB-lite"/>
    </source>
</evidence>
<feature type="compositionally biased region" description="Basic and acidic residues" evidence="5">
    <location>
        <begin position="205"/>
        <end position="240"/>
    </location>
</feature>
<evidence type="ECO:0000259" key="6">
    <source>
        <dbReference type="PROSITE" id="PS51444"/>
    </source>
</evidence>